<dbReference type="GO" id="GO:0006629">
    <property type="term" value="P:lipid metabolic process"/>
    <property type="evidence" value="ECO:0007669"/>
    <property type="project" value="InterPro"/>
</dbReference>
<proteinExistence type="predicted"/>
<dbReference type="PANTHER" id="PTHR45856">
    <property type="entry name" value="ALPHA/BETA-HYDROLASES SUPERFAMILY PROTEIN"/>
    <property type="match status" value="1"/>
</dbReference>
<dbReference type="AlphaFoldDB" id="A0A6C0B975"/>
<dbReference type="SUPFAM" id="SSF53474">
    <property type="entry name" value="alpha/beta-Hydrolases"/>
    <property type="match status" value="1"/>
</dbReference>
<dbReference type="InterPro" id="IPR051218">
    <property type="entry name" value="Sec_MonoDiacylglyc_Lipase"/>
</dbReference>
<evidence type="ECO:0000313" key="3">
    <source>
        <dbReference type="EMBL" id="QHS88795.1"/>
    </source>
</evidence>
<feature type="compositionally biased region" description="Basic residues" evidence="1">
    <location>
        <begin position="564"/>
        <end position="601"/>
    </location>
</feature>
<dbReference type="InterPro" id="IPR002921">
    <property type="entry name" value="Fungal_lipase-type"/>
</dbReference>
<dbReference type="PANTHER" id="PTHR45856:SF24">
    <property type="entry name" value="FUNGAL LIPASE-LIKE DOMAIN-CONTAINING PROTEIN"/>
    <property type="match status" value="1"/>
</dbReference>
<protein>
    <recommendedName>
        <fullName evidence="2">Fungal lipase-type domain-containing protein</fullName>
    </recommendedName>
</protein>
<reference evidence="3" key="1">
    <citation type="journal article" date="2020" name="Nature">
        <title>Giant virus diversity and host interactions through global metagenomics.</title>
        <authorList>
            <person name="Schulz F."/>
            <person name="Roux S."/>
            <person name="Paez-Espino D."/>
            <person name="Jungbluth S."/>
            <person name="Walsh D.A."/>
            <person name="Denef V.J."/>
            <person name="McMahon K.D."/>
            <person name="Konstantinidis K.T."/>
            <person name="Eloe-Fadrosh E.A."/>
            <person name="Kyrpides N.C."/>
            <person name="Woyke T."/>
        </authorList>
    </citation>
    <scope>NUCLEOTIDE SEQUENCE</scope>
    <source>
        <strain evidence="3">GVMAG-M-3300010158-59</strain>
    </source>
</reference>
<dbReference type="Pfam" id="PF01764">
    <property type="entry name" value="Lipase_3"/>
    <property type="match status" value="1"/>
</dbReference>
<dbReference type="InterPro" id="IPR029058">
    <property type="entry name" value="AB_hydrolase_fold"/>
</dbReference>
<feature type="domain" description="Fungal lipase-type" evidence="2">
    <location>
        <begin position="171"/>
        <end position="324"/>
    </location>
</feature>
<accession>A0A6C0B975</accession>
<dbReference type="EMBL" id="MN739102">
    <property type="protein sequence ID" value="QHS88795.1"/>
    <property type="molecule type" value="Genomic_DNA"/>
</dbReference>
<dbReference type="Gene3D" id="3.40.50.1820">
    <property type="entry name" value="alpha/beta hydrolase"/>
    <property type="match status" value="1"/>
</dbReference>
<organism evidence="3">
    <name type="scientific">viral metagenome</name>
    <dbReference type="NCBI Taxonomy" id="1070528"/>
    <lineage>
        <taxon>unclassified sequences</taxon>
        <taxon>metagenomes</taxon>
        <taxon>organismal metagenomes</taxon>
    </lineage>
</organism>
<evidence type="ECO:0000259" key="2">
    <source>
        <dbReference type="Pfam" id="PF01764"/>
    </source>
</evidence>
<evidence type="ECO:0000256" key="1">
    <source>
        <dbReference type="SAM" id="MobiDB-lite"/>
    </source>
</evidence>
<name>A0A6C0B975_9ZZZZ</name>
<sequence length="601" mass="66921">MSFFKRAAAAVSSTVSSTFKGREKDDYGDLHFISLLGATLSRLAYLNDNLFLQNYRAIMGPVILPEFLTAINAVQSNNLDALLDDEALFLTPSKTTIPSYQYKEKKFIDFLKMNIPQNINIINKETSGTPRYIISGEQPSTKDVKYISLGWSNYGEVYIVADKRMPNTLFVLFRGTYSAKTASLYSKPTTAIPLTTCDDETFLYGIFKTATELIHTIIESARYLAVNFLGATTENSVKIFTTGHSLGGAMATIFSYLWLDIKKTAPYNSGEYAVLADNIVCVSLGAPRCMGTNVAQKFCQATKEKKILYLRITTRGDPVPGLPQKALISKTGFEHPCSTDEDERKKISEDCNAQLVMGRGLVDSSKSAIDVDYEGALDCQNYKTRTYIPNPLSHTIYLDILFINAVDILNFLAGVNPLSETKEVMRTPTGCTVCRVIIGSVGDFTVGFFDVEQARANPRQTCSSILPPTKIGGKVEEDIKMSKEAFTKLVLNMVPLIGEMCPKSGPLITDIFTSLMMPDISCPKLVEQSEIEMTQMKPVITSDAKSNIIPISPYPTRGPSGLTRRMRGGKKQTNKRKRQNKRNKKMKTNKKMKRKRQTKRR</sequence>
<feature type="region of interest" description="Disordered" evidence="1">
    <location>
        <begin position="547"/>
        <end position="601"/>
    </location>
</feature>